<keyword evidence="3" id="KW-1133">Transmembrane helix</keyword>
<dbReference type="InterPro" id="IPR020422">
    <property type="entry name" value="TYR_PHOSPHATASE_DUAL_dom"/>
</dbReference>
<dbReference type="Gene3D" id="3.90.190.10">
    <property type="entry name" value="Protein tyrosine phosphatase superfamily"/>
    <property type="match status" value="1"/>
</dbReference>
<evidence type="ECO:0000256" key="1">
    <source>
        <dbReference type="ARBA" id="ARBA00022801"/>
    </source>
</evidence>
<dbReference type="PROSITE" id="PS50056">
    <property type="entry name" value="TYR_PHOSPHATASE_2"/>
    <property type="match status" value="1"/>
</dbReference>
<evidence type="ECO:0000259" key="4">
    <source>
        <dbReference type="PROSITE" id="PS50056"/>
    </source>
</evidence>
<dbReference type="PANTHER" id="PTHR47216">
    <property type="match status" value="1"/>
</dbReference>
<accession>A0A7S3DF54</accession>
<feature type="transmembrane region" description="Helical" evidence="3">
    <location>
        <begin position="203"/>
        <end position="226"/>
    </location>
</feature>
<proteinExistence type="predicted"/>
<reference evidence="5" key="1">
    <citation type="submission" date="2021-01" db="EMBL/GenBank/DDBJ databases">
        <authorList>
            <person name="Corre E."/>
            <person name="Pelletier E."/>
            <person name="Niang G."/>
            <person name="Scheremetjew M."/>
            <person name="Finn R."/>
            <person name="Kale V."/>
            <person name="Holt S."/>
            <person name="Cochrane G."/>
            <person name="Meng A."/>
            <person name="Brown T."/>
            <person name="Cohen L."/>
        </authorList>
    </citation>
    <scope>NUCLEOTIDE SEQUENCE</scope>
    <source>
        <strain evidence="5">NIES-2562</strain>
    </source>
</reference>
<name>A0A7S3DF54_9EUKA</name>
<dbReference type="Pfam" id="PF00782">
    <property type="entry name" value="DSPc"/>
    <property type="match status" value="1"/>
</dbReference>
<dbReference type="InterPro" id="IPR003595">
    <property type="entry name" value="Tyr_Pase_cat"/>
</dbReference>
<feature type="transmembrane region" description="Helical" evidence="3">
    <location>
        <begin position="6"/>
        <end position="24"/>
    </location>
</feature>
<dbReference type="InterPro" id="IPR000387">
    <property type="entry name" value="Tyr_Pase_dom"/>
</dbReference>
<evidence type="ECO:0000256" key="2">
    <source>
        <dbReference type="ARBA" id="ARBA00022912"/>
    </source>
</evidence>
<dbReference type="PROSITE" id="PS51257">
    <property type="entry name" value="PROKAR_LIPOPROTEIN"/>
    <property type="match status" value="1"/>
</dbReference>
<dbReference type="InterPro" id="IPR016130">
    <property type="entry name" value="Tyr_Pase_AS"/>
</dbReference>
<evidence type="ECO:0000256" key="3">
    <source>
        <dbReference type="SAM" id="Phobius"/>
    </source>
</evidence>
<sequence length="265" mass="29417">MGRAANAGILSAIVLHGGLACAYFKLPTIFVLFLLHLASCFLVLSVAIALRKPEIFGKDGDGDLPLWSRVFFWPLTAITYTSLFFFRRRRRAKECGTLTEVMPGILLGGYPNDRHAKQKVEELLSQQQDCGGGSNEVGEKTTPKYLGLTVIDVTAELTGIRKYAGATSFQYLNLPCFDGERPSVKAMKIAAKIVARARESSHLIVVHCTFGVGRSTTFLLAALMWMKKSSNWEDLYSDIKTKRAVVRLNKEYKAALNAFVQEMKL</sequence>
<dbReference type="EMBL" id="HBIB01027905">
    <property type="protein sequence ID" value="CAE0255885.1"/>
    <property type="molecule type" value="Transcribed_RNA"/>
</dbReference>
<keyword evidence="1" id="KW-0378">Hydrolase</keyword>
<protein>
    <recommendedName>
        <fullName evidence="4">Tyrosine specific protein phosphatases domain-containing protein</fullName>
    </recommendedName>
</protein>
<organism evidence="5">
    <name type="scientific">Palpitomonas bilix</name>
    <dbReference type="NCBI Taxonomy" id="652834"/>
    <lineage>
        <taxon>Eukaryota</taxon>
        <taxon>Eukaryota incertae sedis</taxon>
    </lineage>
</organism>
<feature type="transmembrane region" description="Helical" evidence="3">
    <location>
        <begin position="70"/>
        <end position="86"/>
    </location>
</feature>
<keyword evidence="3" id="KW-0472">Membrane</keyword>
<dbReference type="InterPro" id="IPR000340">
    <property type="entry name" value="Dual-sp_phosphatase_cat-dom"/>
</dbReference>
<dbReference type="PROSITE" id="PS00383">
    <property type="entry name" value="TYR_PHOSPHATASE_1"/>
    <property type="match status" value="1"/>
</dbReference>
<keyword evidence="2" id="KW-0904">Protein phosphatase</keyword>
<dbReference type="SMART" id="SM00195">
    <property type="entry name" value="DSPc"/>
    <property type="match status" value="1"/>
</dbReference>
<dbReference type="SMART" id="SM00404">
    <property type="entry name" value="PTPc_motif"/>
    <property type="match status" value="1"/>
</dbReference>
<feature type="transmembrane region" description="Helical" evidence="3">
    <location>
        <begin position="31"/>
        <end position="50"/>
    </location>
</feature>
<dbReference type="InterPro" id="IPR029021">
    <property type="entry name" value="Prot-tyrosine_phosphatase-like"/>
</dbReference>
<gene>
    <name evidence="5" type="ORF">PBIL07802_LOCUS18139</name>
</gene>
<evidence type="ECO:0000313" key="5">
    <source>
        <dbReference type="EMBL" id="CAE0255885.1"/>
    </source>
</evidence>
<keyword evidence="3" id="KW-0812">Transmembrane</keyword>
<dbReference type="SUPFAM" id="SSF52799">
    <property type="entry name" value="(Phosphotyrosine protein) phosphatases II"/>
    <property type="match status" value="1"/>
</dbReference>
<dbReference type="AlphaFoldDB" id="A0A7S3DF54"/>
<dbReference type="GO" id="GO:0004721">
    <property type="term" value="F:phosphoprotein phosphatase activity"/>
    <property type="evidence" value="ECO:0007669"/>
    <property type="project" value="UniProtKB-KW"/>
</dbReference>
<feature type="domain" description="Tyrosine specific protein phosphatases" evidence="4">
    <location>
        <begin position="184"/>
        <end position="254"/>
    </location>
</feature>
<dbReference type="PANTHER" id="PTHR47216:SF4">
    <property type="entry name" value="OS01G0859400 PROTEIN"/>
    <property type="match status" value="1"/>
</dbReference>